<dbReference type="PANTHER" id="PTHR34297:SF1">
    <property type="entry name" value="ASP23_GLS24 FAMILY ENVELOPE STRESS RESPONSE PROTEIN"/>
    <property type="match status" value="1"/>
</dbReference>
<dbReference type="Pfam" id="PF03780">
    <property type="entry name" value="Asp23"/>
    <property type="match status" value="1"/>
</dbReference>
<evidence type="ECO:0000256" key="1">
    <source>
        <dbReference type="ARBA" id="ARBA00005721"/>
    </source>
</evidence>
<sequence>MAREKKSDKTDRDKSYELRSIEELDQLTDSTVISDDVIAVIAYMAVREVTGVSAMGSGFVGDIVERFGKKTHERGIKVQTTGENVVLDISIYVDYGVKIPDISVQIQNNVRKAVEEMAGKKVVAINLIIQGVKIPNADEKDSFSDAH</sequence>
<comment type="similarity">
    <text evidence="1">Belongs to the asp23 family.</text>
</comment>
<evidence type="ECO:0000313" key="3">
    <source>
        <dbReference type="Proteomes" id="UP000266426"/>
    </source>
</evidence>
<dbReference type="InterPro" id="IPR005531">
    <property type="entry name" value="Asp23"/>
</dbReference>
<organism evidence="2 3">
    <name type="scientific">Candidatus Auribacter fodinae</name>
    <dbReference type="NCBI Taxonomy" id="2093366"/>
    <lineage>
        <taxon>Bacteria</taxon>
        <taxon>Pseudomonadati</taxon>
        <taxon>Candidatus Auribacterota</taxon>
        <taxon>Candidatus Auribacteria</taxon>
        <taxon>Candidatus Auribacterales</taxon>
        <taxon>Candidatus Auribacteraceae</taxon>
        <taxon>Candidatus Auribacter</taxon>
    </lineage>
</organism>
<gene>
    <name evidence="2" type="ORF">C4541_04215</name>
</gene>
<dbReference type="Proteomes" id="UP000266426">
    <property type="component" value="Unassembled WGS sequence"/>
</dbReference>
<dbReference type="AlphaFoldDB" id="A0A3A4RD39"/>
<dbReference type="EMBL" id="QZJZ01000031">
    <property type="protein sequence ID" value="RJP60258.1"/>
    <property type="molecule type" value="Genomic_DNA"/>
</dbReference>
<evidence type="ECO:0000313" key="2">
    <source>
        <dbReference type="EMBL" id="RJP60258.1"/>
    </source>
</evidence>
<reference evidence="2 3" key="1">
    <citation type="journal article" date="2017" name="ISME J.">
        <title>Energy and carbon metabolisms in a deep terrestrial subsurface fluid microbial community.</title>
        <authorList>
            <person name="Momper L."/>
            <person name="Jungbluth S.P."/>
            <person name="Lee M.D."/>
            <person name="Amend J.P."/>
        </authorList>
    </citation>
    <scope>NUCLEOTIDE SEQUENCE [LARGE SCALE GENOMIC DNA]</scope>
    <source>
        <strain evidence="2">SURF_26</strain>
    </source>
</reference>
<dbReference type="PANTHER" id="PTHR34297">
    <property type="entry name" value="HYPOTHETICAL CYTOSOLIC PROTEIN-RELATED"/>
    <property type="match status" value="1"/>
</dbReference>
<name>A0A3A4RD39_9BACT</name>
<accession>A0A3A4RD39</accession>
<proteinExistence type="inferred from homology"/>
<protein>
    <submittedName>
        <fullName evidence="2">Asp23/Gls24 family envelope stress response protein</fullName>
    </submittedName>
</protein>
<comment type="caution">
    <text evidence="2">The sequence shown here is derived from an EMBL/GenBank/DDBJ whole genome shotgun (WGS) entry which is preliminary data.</text>
</comment>